<dbReference type="Pfam" id="PF13271">
    <property type="entry name" value="DUF4062"/>
    <property type="match status" value="1"/>
</dbReference>
<gene>
    <name evidence="2" type="ORF">ACFYNQ_25820</name>
</gene>
<dbReference type="EMBL" id="JBIAHM010000009">
    <property type="protein sequence ID" value="MFE9601969.1"/>
    <property type="molecule type" value="Genomic_DNA"/>
</dbReference>
<dbReference type="InterPro" id="IPR025139">
    <property type="entry name" value="DUF4062"/>
</dbReference>
<evidence type="ECO:0000313" key="2">
    <source>
        <dbReference type="EMBL" id="MFE9601969.1"/>
    </source>
</evidence>
<comment type="caution">
    <text evidence="2">The sequence shown here is derived from an EMBL/GenBank/DDBJ whole genome shotgun (WGS) entry which is preliminary data.</text>
</comment>
<reference evidence="2 3" key="1">
    <citation type="submission" date="2024-10" db="EMBL/GenBank/DDBJ databases">
        <title>The Natural Products Discovery Center: Release of the First 8490 Sequenced Strains for Exploring Actinobacteria Biosynthetic Diversity.</title>
        <authorList>
            <person name="Kalkreuter E."/>
            <person name="Kautsar S.A."/>
            <person name="Yang D."/>
            <person name="Bader C.D."/>
            <person name="Teijaro C.N."/>
            <person name="Fluegel L."/>
            <person name="Davis C.M."/>
            <person name="Simpson J.R."/>
            <person name="Lauterbach L."/>
            <person name="Steele A.D."/>
            <person name="Gui C."/>
            <person name="Meng S."/>
            <person name="Li G."/>
            <person name="Viehrig K."/>
            <person name="Ye F."/>
            <person name="Su P."/>
            <person name="Kiefer A.F."/>
            <person name="Nichols A."/>
            <person name="Cepeda A.J."/>
            <person name="Yan W."/>
            <person name="Fan B."/>
            <person name="Jiang Y."/>
            <person name="Adhikari A."/>
            <person name="Zheng C.-J."/>
            <person name="Schuster L."/>
            <person name="Cowan T.M."/>
            <person name="Smanski M.J."/>
            <person name="Chevrette M.G."/>
            <person name="De Carvalho L.P.S."/>
            <person name="Shen B."/>
        </authorList>
    </citation>
    <scope>NUCLEOTIDE SEQUENCE [LARGE SCALE GENOMIC DNA]</scope>
    <source>
        <strain evidence="2 3">NPDC006488</strain>
    </source>
</reference>
<evidence type="ECO:0000259" key="1">
    <source>
        <dbReference type="Pfam" id="PF13271"/>
    </source>
</evidence>
<protein>
    <submittedName>
        <fullName evidence="2">DUF4062 domain-containing protein</fullName>
    </submittedName>
</protein>
<accession>A0ABW6M756</accession>
<dbReference type="RefSeq" id="WP_388109551.1">
    <property type="nucleotide sequence ID" value="NZ_JBIAHM010000009.1"/>
</dbReference>
<feature type="domain" description="DUF4062" evidence="1">
    <location>
        <begin position="8"/>
        <end position="99"/>
    </location>
</feature>
<evidence type="ECO:0000313" key="3">
    <source>
        <dbReference type="Proteomes" id="UP001601303"/>
    </source>
</evidence>
<dbReference type="Proteomes" id="UP001601303">
    <property type="component" value="Unassembled WGS sequence"/>
</dbReference>
<organism evidence="2 3">
    <name type="scientific">Streptomyces hokutonensis</name>
    <dbReference type="NCBI Taxonomy" id="1306990"/>
    <lineage>
        <taxon>Bacteria</taxon>
        <taxon>Bacillati</taxon>
        <taxon>Actinomycetota</taxon>
        <taxon>Actinomycetes</taxon>
        <taxon>Kitasatosporales</taxon>
        <taxon>Streptomycetaceae</taxon>
        <taxon>Streptomyces</taxon>
    </lineage>
</organism>
<keyword evidence="3" id="KW-1185">Reference proteome</keyword>
<sequence>MFTANAVRIFIASPVDVQRERVVVREAMRHWNAVHAPNRKVILLPVGWETHAAPDSRNPAQDLIDKKLIDHCDVLIGLFHARIGTRAKDAVPATVHEIERFRQAGKRASIYFCTRNVPRALADGARLVDRLQKKLHSMNDAGLTDTYGTPESLKSKLDLLFNEVADEYTPSKDATS</sequence>
<proteinExistence type="predicted"/>
<name>A0ABW6M756_9ACTN</name>